<dbReference type="SUPFAM" id="SSF56112">
    <property type="entry name" value="Protein kinase-like (PK-like)"/>
    <property type="match status" value="1"/>
</dbReference>
<keyword evidence="15" id="KW-1185">Reference proteome</keyword>
<dbReference type="InterPro" id="IPR011009">
    <property type="entry name" value="Kinase-like_dom_sf"/>
</dbReference>
<evidence type="ECO:0000256" key="9">
    <source>
        <dbReference type="ARBA" id="ARBA00023180"/>
    </source>
</evidence>
<keyword evidence="7 11" id="KW-0472">Membrane</keyword>
<dbReference type="InterPro" id="IPR001611">
    <property type="entry name" value="Leu-rich_rpt"/>
</dbReference>
<keyword evidence="14" id="KW-0808">Transferase</keyword>
<dbReference type="InterPro" id="IPR001245">
    <property type="entry name" value="Ser-Thr/Tyr_kinase_cat_dom"/>
</dbReference>
<dbReference type="SMART" id="SM00369">
    <property type="entry name" value="LRR_TYP"/>
    <property type="match status" value="3"/>
</dbReference>
<evidence type="ECO:0000256" key="5">
    <source>
        <dbReference type="ARBA" id="ARBA00022737"/>
    </source>
</evidence>
<name>A0A833VGY6_9POAL</name>
<keyword evidence="14" id="KW-0418">Kinase</keyword>
<dbReference type="GO" id="GO:0004674">
    <property type="term" value="F:protein serine/threonine kinase activity"/>
    <property type="evidence" value="ECO:0007669"/>
    <property type="project" value="UniProtKB-EC"/>
</dbReference>
<dbReference type="SUPFAM" id="SSF52058">
    <property type="entry name" value="L domain-like"/>
    <property type="match status" value="1"/>
</dbReference>
<organism evidence="14 15">
    <name type="scientific">Carex littledalei</name>
    <dbReference type="NCBI Taxonomy" id="544730"/>
    <lineage>
        <taxon>Eukaryota</taxon>
        <taxon>Viridiplantae</taxon>
        <taxon>Streptophyta</taxon>
        <taxon>Embryophyta</taxon>
        <taxon>Tracheophyta</taxon>
        <taxon>Spermatophyta</taxon>
        <taxon>Magnoliopsida</taxon>
        <taxon>Liliopsida</taxon>
        <taxon>Poales</taxon>
        <taxon>Cyperaceae</taxon>
        <taxon>Cyperoideae</taxon>
        <taxon>Cariceae</taxon>
        <taxon>Carex</taxon>
        <taxon>Carex subgen. Euthyceras</taxon>
    </lineage>
</organism>
<dbReference type="EMBL" id="SWLB01000022">
    <property type="protein sequence ID" value="KAF3323834.1"/>
    <property type="molecule type" value="Genomic_DNA"/>
</dbReference>
<evidence type="ECO:0000256" key="6">
    <source>
        <dbReference type="ARBA" id="ARBA00022989"/>
    </source>
</evidence>
<dbReference type="GO" id="GO:0033612">
    <property type="term" value="F:receptor serine/threonine kinase binding"/>
    <property type="evidence" value="ECO:0007669"/>
    <property type="project" value="TreeGrafter"/>
</dbReference>
<feature type="signal peptide" evidence="12">
    <location>
        <begin position="1"/>
        <end position="26"/>
    </location>
</feature>
<evidence type="ECO:0000256" key="11">
    <source>
        <dbReference type="SAM" id="Phobius"/>
    </source>
</evidence>
<keyword evidence="8 14" id="KW-0675">Receptor</keyword>
<evidence type="ECO:0000256" key="8">
    <source>
        <dbReference type="ARBA" id="ARBA00023170"/>
    </source>
</evidence>
<evidence type="ECO:0000256" key="3">
    <source>
        <dbReference type="ARBA" id="ARBA00022692"/>
    </source>
</evidence>
<dbReference type="GO" id="GO:0005524">
    <property type="term" value="F:ATP binding"/>
    <property type="evidence" value="ECO:0007669"/>
    <property type="project" value="InterPro"/>
</dbReference>
<dbReference type="Pfam" id="PF07714">
    <property type="entry name" value="PK_Tyr_Ser-Thr"/>
    <property type="match status" value="1"/>
</dbReference>
<keyword evidence="6 11" id="KW-1133">Transmembrane helix</keyword>
<evidence type="ECO:0000313" key="14">
    <source>
        <dbReference type="EMBL" id="KAF3323834.1"/>
    </source>
</evidence>
<dbReference type="OrthoDB" id="676979at2759"/>
<dbReference type="InterPro" id="IPR050647">
    <property type="entry name" value="Plant_LRR-RLKs"/>
</dbReference>
<dbReference type="FunFam" id="3.30.200.20:FF:000371">
    <property type="entry name" value="Protein NSP-INTERACTING KINASE 2"/>
    <property type="match status" value="1"/>
</dbReference>
<comment type="subcellular location">
    <subcellularLocation>
        <location evidence="1">Membrane</location>
        <topology evidence="1">Single-pass membrane protein</topology>
    </subcellularLocation>
</comment>
<accession>A0A833VGY6</accession>
<dbReference type="FunFam" id="3.80.10.10:FF:000379">
    <property type="entry name" value="Protein NSP-INTERACTING KINASE 2"/>
    <property type="match status" value="1"/>
</dbReference>
<dbReference type="PANTHER" id="PTHR48056">
    <property type="entry name" value="LRR RECEPTOR-LIKE SERINE/THREONINE-PROTEIN KINASE-RELATED"/>
    <property type="match status" value="1"/>
</dbReference>
<sequence>MGYFLILTSLLCSFLILTSLLCSAYANPELRALMELKTSLDPDGRTLSSWSSNGDPCKGGFEGVACNEHGKVANISLQGKGLMGSLSPALSQLKCLNGLYLHYNGLKGEIPREITNLTELVDLYLNQNNITGSIPSDIGNMASLQVMQLCYNQLTGSIPTQIGSLKRLNVLALQSNWFSSAIPASLGDLTELTRLDLSFNRLFGSIPVRLAQLPRLVVLDVRNNSLSGSVPPEFLRLQQGFKYENNTGLCSNSFSTLRVCTEADLTSQNGPKPFSAGLTPNNTSVSSELNPNCTKPHCKSNSLSSSSVVAIATVVIFFAVSVVAGLFIFSWYRYQYNKNKANESTKSNGSLQRSPSSLISIEYSSCWDPLSSEKAVSQSFRFNLEEVECATQYFSETNLLGKRGGQFGFTTSYKGTLRDGTNVVVKRINKTSCKQEEAEFLKGLILVLGLKHENVVGVRGFCCSSGRGECFLVYDFVPNGSLVKYLDLDGERDVCVIDWSTRVSIIKGIAKGITYLHSTKPNKPSLVHQAISAEKILLDYAYRPLISGSGLHKLLADDVVFSSLKASAAMGYLPPEYTTTGRFTEKSDVYAFGVVIMQVLSGRRKVSHLRLVPESGGFEELIDRNLKGNYGKNEAANLVNIALKCTNEVPSQRPSMEALLQEL</sequence>
<dbReference type="InterPro" id="IPR055414">
    <property type="entry name" value="LRR_R13L4/SHOC2-like"/>
</dbReference>
<comment type="caution">
    <text evidence="14">The sequence shown here is derived from an EMBL/GenBank/DDBJ whole genome shotgun (WGS) entry which is preliminary data.</text>
</comment>
<evidence type="ECO:0000259" key="13">
    <source>
        <dbReference type="PROSITE" id="PS50011"/>
    </source>
</evidence>
<keyword evidence="3 11" id="KW-0812">Transmembrane</keyword>
<dbReference type="Gene3D" id="3.30.200.20">
    <property type="entry name" value="Phosphorylase Kinase, domain 1"/>
    <property type="match status" value="1"/>
</dbReference>
<dbReference type="Proteomes" id="UP000623129">
    <property type="component" value="Unassembled WGS sequence"/>
</dbReference>
<keyword evidence="2" id="KW-0433">Leucine-rich repeat</keyword>
<dbReference type="Pfam" id="PF08263">
    <property type="entry name" value="LRRNT_2"/>
    <property type="match status" value="1"/>
</dbReference>
<keyword evidence="9" id="KW-0325">Glycoprotein</keyword>
<feature type="compositionally biased region" description="Polar residues" evidence="10">
    <location>
        <begin position="278"/>
        <end position="290"/>
    </location>
</feature>
<evidence type="ECO:0000256" key="2">
    <source>
        <dbReference type="ARBA" id="ARBA00022614"/>
    </source>
</evidence>
<dbReference type="InterPro" id="IPR000719">
    <property type="entry name" value="Prot_kinase_dom"/>
</dbReference>
<dbReference type="PANTHER" id="PTHR48056:SF37">
    <property type="entry name" value="PROTEIN KINASE DOMAIN-CONTAINING PROTEIN"/>
    <property type="match status" value="1"/>
</dbReference>
<evidence type="ECO:0000313" key="15">
    <source>
        <dbReference type="Proteomes" id="UP000623129"/>
    </source>
</evidence>
<feature type="domain" description="Protein kinase" evidence="13">
    <location>
        <begin position="398"/>
        <end position="663"/>
    </location>
</feature>
<proteinExistence type="predicted"/>
<feature type="chain" id="PRO_5032376926" evidence="12">
    <location>
        <begin position="27"/>
        <end position="663"/>
    </location>
</feature>
<evidence type="ECO:0000256" key="4">
    <source>
        <dbReference type="ARBA" id="ARBA00022729"/>
    </source>
</evidence>
<keyword evidence="4 12" id="KW-0732">Signal</keyword>
<dbReference type="AlphaFoldDB" id="A0A833VGY6"/>
<gene>
    <name evidence="14" type="ORF">FCM35_KLT11301</name>
</gene>
<feature type="transmembrane region" description="Helical" evidence="11">
    <location>
        <begin position="308"/>
        <end position="332"/>
    </location>
</feature>
<evidence type="ECO:0000256" key="7">
    <source>
        <dbReference type="ARBA" id="ARBA00023136"/>
    </source>
</evidence>
<evidence type="ECO:0000256" key="10">
    <source>
        <dbReference type="SAM" id="MobiDB-lite"/>
    </source>
</evidence>
<dbReference type="PROSITE" id="PS50011">
    <property type="entry name" value="PROTEIN_KINASE_DOM"/>
    <property type="match status" value="1"/>
</dbReference>
<dbReference type="Pfam" id="PF23598">
    <property type="entry name" value="LRR_14"/>
    <property type="match status" value="1"/>
</dbReference>
<dbReference type="Gene3D" id="3.80.10.10">
    <property type="entry name" value="Ribonuclease Inhibitor"/>
    <property type="match status" value="2"/>
</dbReference>
<protein>
    <submittedName>
        <fullName evidence="14">Somatic embryogenesis receptor kinase 1-like protein</fullName>
    </submittedName>
</protein>
<dbReference type="InterPro" id="IPR013210">
    <property type="entry name" value="LRR_N_plant-typ"/>
</dbReference>
<dbReference type="InterPro" id="IPR003591">
    <property type="entry name" value="Leu-rich_rpt_typical-subtyp"/>
</dbReference>
<dbReference type="GO" id="GO:0016020">
    <property type="term" value="C:membrane"/>
    <property type="evidence" value="ECO:0007669"/>
    <property type="project" value="UniProtKB-SubCell"/>
</dbReference>
<evidence type="ECO:0000256" key="1">
    <source>
        <dbReference type="ARBA" id="ARBA00004167"/>
    </source>
</evidence>
<reference evidence="14" key="1">
    <citation type="submission" date="2020-01" db="EMBL/GenBank/DDBJ databases">
        <title>Genome sequence of Kobresia littledalei, the first chromosome-level genome in the family Cyperaceae.</title>
        <authorList>
            <person name="Qu G."/>
        </authorList>
    </citation>
    <scope>NUCLEOTIDE SEQUENCE</scope>
    <source>
        <strain evidence="14">C.B.Clarke</strain>
        <tissue evidence="14">Leaf</tissue>
    </source>
</reference>
<dbReference type="Pfam" id="PF00560">
    <property type="entry name" value="LRR_1"/>
    <property type="match status" value="1"/>
</dbReference>
<dbReference type="Gene3D" id="1.10.510.10">
    <property type="entry name" value="Transferase(Phosphotransferase) domain 1"/>
    <property type="match status" value="1"/>
</dbReference>
<dbReference type="InterPro" id="IPR032675">
    <property type="entry name" value="LRR_dom_sf"/>
</dbReference>
<feature type="region of interest" description="Disordered" evidence="10">
    <location>
        <begin position="271"/>
        <end position="290"/>
    </location>
</feature>
<evidence type="ECO:0000256" key="12">
    <source>
        <dbReference type="SAM" id="SignalP"/>
    </source>
</evidence>
<keyword evidence="5" id="KW-0677">Repeat</keyword>